<dbReference type="GO" id="GO:0000175">
    <property type="term" value="F:3'-5'-RNA exonuclease activity"/>
    <property type="evidence" value="ECO:0007669"/>
    <property type="project" value="InterPro"/>
</dbReference>
<feature type="region of interest" description="Disordered" evidence="2">
    <location>
        <begin position="1"/>
        <end position="22"/>
    </location>
</feature>
<evidence type="ECO:0000313" key="4">
    <source>
        <dbReference type="Proteomes" id="UP000694397"/>
    </source>
</evidence>
<evidence type="ECO:0000256" key="2">
    <source>
        <dbReference type="SAM" id="MobiDB-lite"/>
    </source>
</evidence>
<dbReference type="Proteomes" id="UP000694397">
    <property type="component" value="Chromosome 23"/>
</dbReference>
<dbReference type="GeneID" id="108933329"/>
<name>A0A8C9RAM3_SCLFO</name>
<accession>A0A8C9RAM3</accession>
<reference evidence="3" key="3">
    <citation type="submission" date="2025-09" db="UniProtKB">
        <authorList>
            <consortium name="Ensembl"/>
        </authorList>
    </citation>
    <scope>IDENTIFICATION</scope>
</reference>
<feature type="region of interest" description="Disordered" evidence="2">
    <location>
        <begin position="760"/>
        <end position="785"/>
    </location>
</feature>
<gene>
    <name evidence="3" type="primary">LOC108933329</name>
</gene>
<dbReference type="RefSeq" id="XP_018605806.1">
    <property type="nucleotide sequence ID" value="XM_018750290.1"/>
</dbReference>
<feature type="compositionally biased region" description="Basic residues" evidence="2">
    <location>
        <begin position="241"/>
        <end position="257"/>
    </location>
</feature>
<keyword evidence="4" id="KW-1185">Reference proteome</keyword>
<evidence type="ECO:0000256" key="1">
    <source>
        <dbReference type="ARBA" id="ARBA00022722"/>
    </source>
</evidence>
<sequence>MEQEQASACKEDKDQSVGNNGGDLRDDTFFRLLEDLMGPQSGENLHIDETLCKNRLLVQVGLLKEEKQVPWSRIVKWLQKMLPMYHSSDFRSLVERSVATAMRLNGEAREAFLESKVNFDFVGPICDLLGIGRSDLLEMSDFSERVECTEVTNGIVLELSNFATREKIAPTLLVLWLRNFNPQFCSDGKIEKAYQCLEKKIRKLKVDYRLHQKKGFSRKGMIDVFLQTEFNLVSNVFNAHTKRPNKKKQRLSKKSRSQKASLCKEKKEALIMDSKRIRDPVLNEVEKKVVLTNSKEQKGLCNLTVELEPPGVLHPYWAGSSSVKIGCEQPTNICCQMEKPLVKGTVVNSNDMKTEVLSLLDVSMLSLQKLWSVYGGKSHELDEVCRDLLQTQFTLMLKKDCIMKEFNDKINKIQTEPCSVIPPLHFLDCNAHFLLEVSDAIEKHIISFEREIITATGQRLGRDKNPKFSNFVNFSESASARYIRMACDVLNPTSETRHSCKRQWLIFCQLMEKPSKLAACRSNRFISYYECAASVAHHQEDILKFFAQLNNLVDSPNIIQESVKDDAGDQFIQALVCVIAVVYCKILGPYWQLLKSNVEYLNFRRYVQCLHWKLLHWAEDASSLLLPERSDSNVFRQFTLQEKNFNGVFSKCNTSPEKLYAVLIEKCLEKVVKTIADCTEAHLKDFLQGGLYNKDPSIELCLELRTCQLSHLMGEYPYGHAYPYQWKVTDRLDAIPISSRPKSTRGSPAAQTQLQFGISSKSPVKMNHSSRSKKNVTRSLPERTQRCKLGELSEMSASEEKEQAEGAFIKELEIAAIGGHAEPCISKQDVDCLLMKSDGDSYGNFYPCQWKISDGLGATSASSPLLSAETSPAAQTQHQLSSLVRSPVKTNNSLSESNAFPNFPEKYKRGAFSEKSTNEEKEQEQDAFMKKSVIAAVTRYGGPCISKQDVDSLLMKLDGVSYAQKRDAIRCEINYQKMVLGNRDENLNHVGFSLTDMVEKLKTVLPDKKEIMSISLTCCEVKDSQKKSQECDLLVPVSTVSNSMETPVNQSPGSQTCCDRSFNLEEDDIHTYTIGRELLSDF</sequence>
<dbReference type="AlphaFoldDB" id="A0A8C9RAM3"/>
<evidence type="ECO:0000313" key="3">
    <source>
        <dbReference type="Ensembl" id="ENSSFOP00015014720.1"/>
    </source>
</evidence>
<dbReference type="GeneTree" id="ENSGT00400000024940"/>
<reference evidence="3 4" key="1">
    <citation type="submission" date="2019-04" db="EMBL/GenBank/DDBJ databases">
        <authorList>
            <consortium name="Wellcome Sanger Institute Data Sharing"/>
        </authorList>
    </citation>
    <scope>NUCLEOTIDE SEQUENCE [LARGE SCALE GENOMIC DNA]</scope>
</reference>
<organism evidence="3 4">
    <name type="scientific">Scleropages formosus</name>
    <name type="common">Asian bonytongue</name>
    <name type="synonym">Osteoglossum formosum</name>
    <dbReference type="NCBI Taxonomy" id="113540"/>
    <lineage>
        <taxon>Eukaryota</taxon>
        <taxon>Metazoa</taxon>
        <taxon>Chordata</taxon>
        <taxon>Craniata</taxon>
        <taxon>Vertebrata</taxon>
        <taxon>Euteleostomi</taxon>
        <taxon>Actinopterygii</taxon>
        <taxon>Neopterygii</taxon>
        <taxon>Teleostei</taxon>
        <taxon>Osteoglossocephala</taxon>
        <taxon>Osteoglossomorpha</taxon>
        <taxon>Osteoglossiformes</taxon>
        <taxon>Osteoglossidae</taxon>
        <taxon>Scleropages</taxon>
    </lineage>
</organism>
<dbReference type="InterPro" id="IPR022894">
    <property type="entry name" value="Oligoribonuclease"/>
</dbReference>
<feature type="region of interest" description="Disordered" evidence="2">
    <location>
        <begin position="241"/>
        <end position="261"/>
    </location>
</feature>
<dbReference type="Ensembl" id="ENSSFOT00015014895.2">
    <property type="protein sequence ID" value="ENSSFOP00015014720.1"/>
    <property type="gene ID" value="ENSSFOG00015009493.2"/>
</dbReference>
<dbReference type="PANTHER" id="PTHR11046">
    <property type="entry name" value="OLIGORIBONUCLEASE, MITOCHONDRIAL"/>
    <property type="match status" value="1"/>
</dbReference>
<protein>
    <submittedName>
        <fullName evidence="3">Zgc:109744</fullName>
    </submittedName>
</protein>
<keyword evidence="1" id="KW-0378">Hydrolase</keyword>
<dbReference type="OrthoDB" id="8644426at2759"/>
<reference evidence="3" key="2">
    <citation type="submission" date="2025-08" db="UniProtKB">
        <authorList>
            <consortium name="Ensembl"/>
        </authorList>
    </citation>
    <scope>IDENTIFICATION</scope>
</reference>
<keyword evidence="1" id="KW-0540">Nuclease</keyword>
<feature type="region of interest" description="Disordered" evidence="2">
    <location>
        <begin position="862"/>
        <end position="900"/>
    </location>
</feature>
<proteinExistence type="predicted"/>
<dbReference type="KEGG" id="sfm:108933329"/>
<dbReference type="PANTHER" id="PTHR11046:SF15">
    <property type="entry name" value="RIBOFLAVIN TRANSPORTER 1 ISOFORM X1"/>
    <property type="match status" value="1"/>
</dbReference>